<evidence type="ECO:0000313" key="2">
    <source>
        <dbReference type="Proteomes" id="UP000320623"/>
    </source>
</evidence>
<dbReference type="STRING" id="1643428.GCA_001442855_00454"/>
<protein>
    <recommendedName>
        <fullName evidence="3">DUF5683 domain-containing protein</fullName>
    </recommendedName>
</protein>
<gene>
    <name evidence="1" type="ORF">JGI1_00467</name>
</gene>
<reference evidence="2" key="1">
    <citation type="submission" date="2015-11" db="EMBL/GenBank/DDBJ databases">
        <authorList>
            <person name="Varghese N."/>
        </authorList>
    </citation>
    <scope>NUCLEOTIDE SEQUENCE [LARGE SCALE GENOMIC DNA]</scope>
</reference>
<name>A0A0S4MWP8_9BACT</name>
<dbReference type="EMBL" id="FAOO01000003">
    <property type="protein sequence ID" value="CUU02351.1"/>
    <property type="molecule type" value="Genomic_DNA"/>
</dbReference>
<accession>A0A0S4MWP8</accession>
<sequence>MVVNLGFTSGSYLSLTRLNNFMRCFISILILSTALKAQDIPVRTGDISLDFSSAKVVERGKYSVLKAGLMSGLIPGSGQIYTGSYLKSALFFIAEIASWSAYFVYSKKGDEQTRKFKQYADENWSVVRYTMWMNEWMEKYGTPDAPIVQIDQNESLKPWQRVDWSKLNEAERYISRLSGGFSHTLPYYGEQQYYELIGKYHQYAPGWNDFDSGFVPEDVRLLQPTEKFKFYSLERGKANDFYSIASTSLFIVVANHVLSAIDAVVDAAVKNKKIKTKAEFGYDFNFGLRANLKLSVDF</sequence>
<organism evidence="1 2">
    <name type="scientific">Candidatus Thermokryptus mobilis</name>
    <dbReference type="NCBI Taxonomy" id="1643428"/>
    <lineage>
        <taxon>Bacteria</taxon>
        <taxon>Pseudomonadati</taxon>
        <taxon>Candidatus Kryptoniota</taxon>
        <taxon>Candidatus Thermokryptus</taxon>
    </lineage>
</organism>
<dbReference type="Proteomes" id="UP000320623">
    <property type="component" value="Unassembled WGS sequence"/>
</dbReference>
<evidence type="ECO:0008006" key="3">
    <source>
        <dbReference type="Google" id="ProtNLM"/>
    </source>
</evidence>
<dbReference type="AlphaFoldDB" id="A0A0S4MWP8"/>
<evidence type="ECO:0000313" key="1">
    <source>
        <dbReference type="EMBL" id="CUU02351.1"/>
    </source>
</evidence>
<keyword evidence="2" id="KW-1185">Reference proteome</keyword>
<proteinExistence type="predicted"/>